<evidence type="ECO:0000256" key="1">
    <source>
        <dbReference type="ARBA" id="ARBA00004613"/>
    </source>
</evidence>
<dbReference type="CDD" id="cd23992">
    <property type="entry name" value="PBP_GOBP"/>
    <property type="match status" value="1"/>
</dbReference>
<sequence>MKSSILLMIICATLCHSQEIRRDKQYPPPEFLKALQPIHDVCVAKHGVTDAAIQQFSDGEIHEDEAMKCYMNCLFHEAKVIDEAGELHYEKFVNLLPESMHDIALFMGKKCLYPKGETQCDRAFWLHSCWKKADPKHYFLPGQHIWYLLE</sequence>
<evidence type="ECO:0000313" key="6">
    <source>
        <dbReference type="EMBL" id="ANA52576.1"/>
    </source>
</evidence>
<dbReference type="GO" id="GO:0005615">
    <property type="term" value="C:extracellular space"/>
    <property type="evidence" value="ECO:0007669"/>
    <property type="project" value="TreeGrafter"/>
</dbReference>
<evidence type="ECO:0000256" key="2">
    <source>
        <dbReference type="ARBA" id="ARBA00008098"/>
    </source>
</evidence>
<dbReference type="AlphaFoldDB" id="A0A1X9H820"/>
<protein>
    <submittedName>
        <fullName evidence="6 7">Odorant-binding protein 2</fullName>
    </submittedName>
</protein>
<evidence type="ECO:0000256" key="3">
    <source>
        <dbReference type="ARBA" id="ARBA00022525"/>
    </source>
</evidence>
<dbReference type="SUPFAM" id="SSF47565">
    <property type="entry name" value="Insect pheromone/odorant-binding proteins"/>
    <property type="match status" value="1"/>
</dbReference>
<dbReference type="SMART" id="SM00708">
    <property type="entry name" value="PhBP"/>
    <property type="match status" value="1"/>
</dbReference>
<dbReference type="EMBL" id="MG544122">
    <property type="protein sequence ID" value="AWC08413.1"/>
    <property type="molecule type" value="mRNA"/>
</dbReference>
<evidence type="ECO:0000256" key="4">
    <source>
        <dbReference type="ARBA" id="ARBA00022729"/>
    </source>
</evidence>
<dbReference type="InterPro" id="IPR006170">
    <property type="entry name" value="PBP/GOBP"/>
</dbReference>
<feature type="signal peptide" evidence="5">
    <location>
        <begin position="1"/>
        <end position="17"/>
    </location>
</feature>
<dbReference type="PANTHER" id="PTHR11857:SF45">
    <property type="entry name" value="GENERAL ODORANT-BINDING PROTEIN 83A-RELATED"/>
    <property type="match status" value="1"/>
</dbReference>
<evidence type="ECO:0000256" key="5">
    <source>
        <dbReference type="SAM" id="SignalP"/>
    </source>
</evidence>
<comment type="similarity">
    <text evidence="2">Belongs to the PBP/GOBP family.</text>
</comment>
<gene>
    <name evidence="7" type="primary">OBP2</name>
</gene>
<dbReference type="Pfam" id="PF01395">
    <property type="entry name" value="PBP_GOBP"/>
    <property type="match status" value="1"/>
</dbReference>
<dbReference type="InterPro" id="IPR036728">
    <property type="entry name" value="PBP_GOBP_sf"/>
</dbReference>
<dbReference type="PANTHER" id="PTHR11857">
    <property type="entry name" value="ODORANT BINDING PROTEIN-RELATED"/>
    <property type="match status" value="1"/>
</dbReference>
<dbReference type="FunFam" id="1.10.238.20:FF:000001">
    <property type="entry name" value="General odorant-binding protein lush"/>
    <property type="match status" value="1"/>
</dbReference>
<proteinExistence type="evidence at transcript level"/>
<dbReference type="GO" id="GO:0007608">
    <property type="term" value="P:sensory perception of smell"/>
    <property type="evidence" value="ECO:0007669"/>
    <property type="project" value="TreeGrafter"/>
</dbReference>
<reference evidence="7" key="2">
    <citation type="journal article" date="2018" name="Front. Physiol.">
        <title>Sex- and Tissue-Specific Expression Profiles of Odorant Binding Protein and Chemosensory Protein Genes in Bradysia odoriphaga (Diptera: Sciaridae).</title>
        <authorList>
            <person name="Zhao Y."/>
            <person name="Ding J."/>
            <person name="Zhang Z."/>
            <person name="Liu F."/>
            <person name="Zhou C."/>
            <person name="Mu W."/>
        </authorList>
    </citation>
    <scope>NUCLEOTIDE SEQUENCE</scope>
</reference>
<keyword evidence="4 5" id="KW-0732">Signal</keyword>
<dbReference type="Gene3D" id="1.10.238.20">
    <property type="entry name" value="Pheromone/general odorant binding protein domain"/>
    <property type="match status" value="1"/>
</dbReference>
<reference evidence="6" key="1">
    <citation type="submission" date="2016-04" db="EMBL/GenBank/DDBJ databases">
        <title>Cloning and function analysis of olfactory related protein in Bradysia odoriphaga (Diptera: Sciaridae).</title>
        <authorList>
            <person name="Bowen T."/>
        </authorList>
    </citation>
    <scope>NUCLEOTIDE SEQUENCE</scope>
</reference>
<organism evidence="6">
    <name type="scientific">Bradysia odoriphaga</name>
    <dbReference type="NCBI Taxonomy" id="1564500"/>
    <lineage>
        <taxon>Eukaryota</taxon>
        <taxon>Metazoa</taxon>
        <taxon>Ecdysozoa</taxon>
        <taxon>Arthropoda</taxon>
        <taxon>Hexapoda</taxon>
        <taxon>Insecta</taxon>
        <taxon>Pterygota</taxon>
        <taxon>Neoptera</taxon>
        <taxon>Endopterygota</taxon>
        <taxon>Diptera</taxon>
        <taxon>Nematocera</taxon>
        <taxon>Sciaroidea</taxon>
        <taxon>Sciaridae</taxon>
        <taxon>Bradysia</taxon>
    </lineage>
</organism>
<comment type="subcellular location">
    <subcellularLocation>
        <location evidence="1">Secreted</location>
    </subcellularLocation>
</comment>
<dbReference type="GO" id="GO:0005549">
    <property type="term" value="F:odorant binding"/>
    <property type="evidence" value="ECO:0007669"/>
    <property type="project" value="InterPro"/>
</dbReference>
<evidence type="ECO:0000313" key="7">
    <source>
        <dbReference type="EMBL" id="AWC08413.1"/>
    </source>
</evidence>
<accession>A0A1X9H820</accession>
<dbReference type="EMBL" id="KX099614">
    <property type="protein sequence ID" value="ANA52576.1"/>
    <property type="molecule type" value="mRNA"/>
</dbReference>
<name>A0A1X9H820_9DIPT</name>
<keyword evidence="3" id="KW-0964">Secreted</keyword>
<feature type="chain" id="PRO_5036029539" evidence="5">
    <location>
        <begin position="18"/>
        <end position="150"/>
    </location>
</feature>
<dbReference type="SMR" id="A0A1X9H820"/>
<dbReference type="PRINTS" id="PR00485">
    <property type="entry name" value="MEALWORMBTLB"/>
</dbReference>